<proteinExistence type="predicted"/>
<name>A0A0F9N6C5_9ZZZZ</name>
<evidence type="ECO:0000313" key="1">
    <source>
        <dbReference type="EMBL" id="KKM76972.1"/>
    </source>
</evidence>
<comment type="caution">
    <text evidence="1">The sequence shown here is derived from an EMBL/GenBank/DDBJ whole genome shotgun (WGS) entry which is preliminary data.</text>
</comment>
<accession>A0A0F9N6C5</accession>
<dbReference type="AlphaFoldDB" id="A0A0F9N6C5"/>
<protein>
    <submittedName>
        <fullName evidence="1">Uncharacterized protein</fullName>
    </submittedName>
</protein>
<sequence>MDEYCTSADVFVFLQLGASSDVNFTGKTDFDTTTNPAKTTVDRWIDESADLIDQETMHAWRTVKVTKEQHHLEIPHYQLRDGSEIKLLHRNIKTLTAGTDLLEVWDGTQYLDYLANKTEGRNNDYWANEQSGFIFVKTYPAYLPRTFGVRVTYRFGDSTIPGDIKRACVMMTAIQFLQGEDRSVLLPEGTSNIPYQSKEDKWQKKVDGILDKRREIMLIST</sequence>
<reference evidence="1" key="1">
    <citation type="journal article" date="2015" name="Nature">
        <title>Complex archaea that bridge the gap between prokaryotes and eukaryotes.</title>
        <authorList>
            <person name="Spang A."/>
            <person name="Saw J.H."/>
            <person name="Jorgensen S.L."/>
            <person name="Zaremba-Niedzwiedzka K."/>
            <person name="Martijn J."/>
            <person name="Lind A.E."/>
            <person name="van Eijk R."/>
            <person name="Schleper C."/>
            <person name="Guy L."/>
            <person name="Ettema T.J."/>
        </authorList>
    </citation>
    <scope>NUCLEOTIDE SEQUENCE</scope>
</reference>
<organism evidence="1">
    <name type="scientific">marine sediment metagenome</name>
    <dbReference type="NCBI Taxonomy" id="412755"/>
    <lineage>
        <taxon>unclassified sequences</taxon>
        <taxon>metagenomes</taxon>
        <taxon>ecological metagenomes</taxon>
    </lineage>
</organism>
<dbReference type="EMBL" id="LAZR01008717">
    <property type="protein sequence ID" value="KKM76972.1"/>
    <property type="molecule type" value="Genomic_DNA"/>
</dbReference>
<gene>
    <name evidence="1" type="ORF">LCGC14_1374810</name>
</gene>